<feature type="region of interest" description="Disordered" evidence="1">
    <location>
        <begin position="21"/>
        <end position="56"/>
    </location>
</feature>
<dbReference type="EMBL" id="SSMQ01000048">
    <property type="protein sequence ID" value="TKD00295.1"/>
    <property type="molecule type" value="Genomic_DNA"/>
</dbReference>
<sequence>MHPRSKALLVTFLGLTPSLPGCARDAAPQGAPPASPPPPDAASAPSTPTDPPKPLDCGWLRETDNCWQTMKREIHACLGPLPIGGMLARDGKTCTAPNAEVLFRPEAPKGSPWVLDVEVRVANKTCFRYHDTGPETGPSKPDAPRRHVLEGPTGAAISFMSGLPLTLVCPDGSTFAATPADLGLDGCIQERVWEGALPLGTGNFSPSSSLIWLSLDPRWGHVFECERPTD</sequence>
<evidence type="ECO:0000256" key="1">
    <source>
        <dbReference type="SAM" id="MobiDB-lite"/>
    </source>
</evidence>
<keyword evidence="4" id="KW-1185">Reference proteome</keyword>
<dbReference type="RefSeq" id="WP_136933410.1">
    <property type="nucleotide sequence ID" value="NZ_SSMQ01000048.1"/>
</dbReference>
<feature type="chain" id="PRO_5020663463" evidence="2">
    <location>
        <begin position="24"/>
        <end position="230"/>
    </location>
</feature>
<evidence type="ECO:0000256" key="2">
    <source>
        <dbReference type="SAM" id="SignalP"/>
    </source>
</evidence>
<name>A0A4U1J017_9BACT</name>
<accession>A0A4U1J017</accession>
<feature type="signal peptide" evidence="2">
    <location>
        <begin position="1"/>
        <end position="23"/>
    </location>
</feature>
<feature type="compositionally biased region" description="Pro residues" evidence="1">
    <location>
        <begin position="30"/>
        <end position="40"/>
    </location>
</feature>
<organism evidence="3 4">
    <name type="scientific">Polyangium fumosum</name>
    <dbReference type="NCBI Taxonomy" id="889272"/>
    <lineage>
        <taxon>Bacteria</taxon>
        <taxon>Pseudomonadati</taxon>
        <taxon>Myxococcota</taxon>
        <taxon>Polyangia</taxon>
        <taxon>Polyangiales</taxon>
        <taxon>Polyangiaceae</taxon>
        <taxon>Polyangium</taxon>
    </lineage>
</organism>
<protein>
    <submittedName>
        <fullName evidence="3">Uncharacterized protein</fullName>
    </submittedName>
</protein>
<dbReference type="AlphaFoldDB" id="A0A4U1J017"/>
<evidence type="ECO:0000313" key="3">
    <source>
        <dbReference type="EMBL" id="TKD00295.1"/>
    </source>
</evidence>
<proteinExistence type="predicted"/>
<comment type="caution">
    <text evidence="3">The sequence shown here is derived from an EMBL/GenBank/DDBJ whole genome shotgun (WGS) entry which is preliminary data.</text>
</comment>
<dbReference type="OrthoDB" id="9991848at2"/>
<evidence type="ECO:0000313" key="4">
    <source>
        <dbReference type="Proteomes" id="UP000309215"/>
    </source>
</evidence>
<reference evidence="3 4" key="1">
    <citation type="submission" date="2019-04" db="EMBL/GenBank/DDBJ databases">
        <authorList>
            <person name="Li Y."/>
            <person name="Wang J."/>
        </authorList>
    </citation>
    <scope>NUCLEOTIDE SEQUENCE [LARGE SCALE GENOMIC DNA]</scope>
    <source>
        <strain evidence="3 4">DSM 14668</strain>
    </source>
</reference>
<gene>
    <name evidence="3" type="ORF">E8A74_34900</name>
</gene>
<dbReference type="Proteomes" id="UP000309215">
    <property type="component" value="Unassembled WGS sequence"/>
</dbReference>
<keyword evidence="2" id="KW-0732">Signal</keyword>